<name>A0A2H8TE07_9HEMI</name>
<dbReference type="PROSITE" id="PS51155">
    <property type="entry name" value="CHIT_BIND_RR_2"/>
    <property type="match status" value="1"/>
</dbReference>
<evidence type="ECO:0000256" key="1">
    <source>
        <dbReference type="ARBA" id="ARBA00022460"/>
    </source>
</evidence>
<dbReference type="PANTHER" id="PTHR12236">
    <property type="entry name" value="STRUCTURAL CONTITUENT OF CUTICLE"/>
    <property type="match status" value="1"/>
</dbReference>
<evidence type="ECO:0000313" key="4">
    <source>
        <dbReference type="EMBL" id="MBW12347.1"/>
    </source>
</evidence>
<dbReference type="Pfam" id="PF00379">
    <property type="entry name" value="Chitin_bind_4"/>
    <property type="match status" value="1"/>
</dbReference>
<dbReference type="OrthoDB" id="6418165at2759"/>
<dbReference type="GO" id="GO:0005615">
    <property type="term" value="C:extracellular space"/>
    <property type="evidence" value="ECO:0007669"/>
    <property type="project" value="TreeGrafter"/>
</dbReference>
<feature type="signal peptide" evidence="3">
    <location>
        <begin position="1"/>
        <end position="22"/>
    </location>
</feature>
<feature type="chain" id="PRO_5014114977" evidence="3">
    <location>
        <begin position="23"/>
        <end position="116"/>
    </location>
</feature>
<keyword evidence="1 2" id="KW-0193">Cuticle</keyword>
<dbReference type="GO" id="GO:0031012">
    <property type="term" value="C:extracellular matrix"/>
    <property type="evidence" value="ECO:0007669"/>
    <property type="project" value="TreeGrafter"/>
</dbReference>
<reference evidence="4" key="1">
    <citation type="submission" date="2017-10" db="EMBL/GenBank/DDBJ databases">
        <title>Transcriptome Assembly of Sugarcane Aphid Adults.</title>
        <authorList>
            <person name="Scully E.D."/>
            <person name="Palmer N.A."/>
            <person name="Geib S.M."/>
            <person name="Sarath G."/>
            <person name="Sattler S.E."/>
        </authorList>
    </citation>
    <scope>NUCLEOTIDE SEQUENCE</scope>
    <source>
        <tissue evidence="4">Whole body</tissue>
    </source>
</reference>
<evidence type="ECO:0000256" key="3">
    <source>
        <dbReference type="SAM" id="SignalP"/>
    </source>
</evidence>
<accession>A0A2H8TE07</accession>
<protein>
    <submittedName>
        <fullName evidence="4">Pro-resilin</fullName>
    </submittedName>
</protein>
<sequence length="116" mass="13393">MMFVKEMLFCVILFTWIFHIQGRPQGDSMIKASEKPEPYEYQYKVEDKPSGNYYGQNEVGKDTGRIEGSYFVYLPDGRLMTVTYYVDGESGFVPKITFQDNASPFGNSESNSIQRR</sequence>
<proteinExistence type="predicted"/>
<gene>
    <name evidence="4" type="primary">resilin_6</name>
</gene>
<dbReference type="InterPro" id="IPR051217">
    <property type="entry name" value="Insect_Cuticle_Struc_Prot"/>
</dbReference>
<keyword evidence="3" id="KW-0732">Signal</keyword>
<dbReference type="AlphaFoldDB" id="A0A2H8TE07"/>
<dbReference type="InterPro" id="IPR000618">
    <property type="entry name" value="Insect_cuticle"/>
</dbReference>
<evidence type="ECO:0000256" key="2">
    <source>
        <dbReference type="PROSITE-ProRule" id="PRU00497"/>
    </source>
</evidence>
<organism evidence="4">
    <name type="scientific">Melanaphis sacchari</name>
    <dbReference type="NCBI Taxonomy" id="742174"/>
    <lineage>
        <taxon>Eukaryota</taxon>
        <taxon>Metazoa</taxon>
        <taxon>Ecdysozoa</taxon>
        <taxon>Arthropoda</taxon>
        <taxon>Hexapoda</taxon>
        <taxon>Insecta</taxon>
        <taxon>Pterygota</taxon>
        <taxon>Neoptera</taxon>
        <taxon>Paraneoptera</taxon>
        <taxon>Hemiptera</taxon>
        <taxon>Sternorrhyncha</taxon>
        <taxon>Aphidomorpha</taxon>
        <taxon>Aphidoidea</taxon>
        <taxon>Aphididae</taxon>
        <taxon>Aphidini</taxon>
        <taxon>Melanaphis</taxon>
    </lineage>
</organism>
<dbReference type="PANTHER" id="PTHR12236:SF98">
    <property type="entry name" value="CUTICULAR PROTEIN 56F"/>
    <property type="match status" value="1"/>
</dbReference>
<dbReference type="GO" id="GO:0042302">
    <property type="term" value="F:structural constituent of cuticle"/>
    <property type="evidence" value="ECO:0007669"/>
    <property type="project" value="UniProtKB-UniRule"/>
</dbReference>
<dbReference type="EMBL" id="GFXV01000542">
    <property type="protein sequence ID" value="MBW12347.1"/>
    <property type="molecule type" value="Transcribed_RNA"/>
</dbReference>